<dbReference type="CDD" id="cd02440">
    <property type="entry name" value="AdoMet_MTases"/>
    <property type="match status" value="1"/>
</dbReference>
<dbReference type="PANTHER" id="PTHR40048">
    <property type="entry name" value="RHAMNOSYL O-METHYLTRANSFERASE"/>
    <property type="match status" value="1"/>
</dbReference>
<dbReference type="InterPro" id="IPR007072">
    <property type="entry name" value="RNMT_CmcI"/>
</dbReference>
<dbReference type="SUPFAM" id="SSF53335">
    <property type="entry name" value="S-adenosyl-L-methionine-dependent methyltransferases"/>
    <property type="match status" value="1"/>
</dbReference>
<comment type="caution">
    <text evidence="3">The sequence shown here is derived from an EMBL/GenBank/DDBJ whole genome shotgun (WGS) entry which is preliminary data.</text>
</comment>
<proteinExistence type="predicted"/>
<dbReference type="GO" id="GO:0032259">
    <property type="term" value="P:methylation"/>
    <property type="evidence" value="ECO:0007669"/>
    <property type="project" value="UniProtKB-KW"/>
</dbReference>
<dbReference type="GO" id="GO:0071770">
    <property type="term" value="P:DIM/DIP cell wall layer assembly"/>
    <property type="evidence" value="ECO:0007669"/>
    <property type="project" value="TreeGrafter"/>
</dbReference>
<dbReference type="EMBL" id="LAZR01014436">
    <property type="protein sequence ID" value="KKM17496.1"/>
    <property type="molecule type" value="Genomic_DNA"/>
</dbReference>
<reference evidence="3" key="1">
    <citation type="journal article" date="2015" name="Nature">
        <title>Complex archaea that bridge the gap between prokaryotes and eukaryotes.</title>
        <authorList>
            <person name="Spang A."/>
            <person name="Saw J.H."/>
            <person name="Jorgensen S.L."/>
            <person name="Zaremba-Niedzwiedzka K."/>
            <person name="Martijn J."/>
            <person name="Lind A.E."/>
            <person name="van Eijk R."/>
            <person name="Schleper C."/>
            <person name="Guy L."/>
            <person name="Ettema T.J."/>
        </authorList>
    </citation>
    <scope>NUCLEOTIDE SEQUENCE</scope>
</reference>
<keyword evidence="2" id="KW-0808">Transferase</keyword>
<keyword evidence="1" id="KW-0489">Methyltransferase</keyword>
<dbReference type="Gene3D" id="3.40.50.150">
    <property type="entry name" value="Vaccinia Virus protein VP39"/>
    <property type="match status" value="1"/>
</dbReference>
<accession>A0A0F9HQ94</accession>
<name>A0A0F9HQ94_9ZZZZ</name>
<dbReference type="GO" id="GO:0008168">
    <property type="term" value="F:methyltransferase activity"/>
    <property type="evidence" value="ECO:0007669"/>
    <property type="project" value="UniProtKB-KW"/>
</dbReference>
<dbReference type="InterPro" id="IPR029063">
    <property type="entry name" value="SAM-dependent_MTases_sf"/>
</dbReference>
<evidence type="ECO:0000313" key="3">
    <source>
        <dbReference type="EMBL" id="KKM17496.1"/>
    </source>
</evidence>
<evidence type="ECO:0000256" key="2">
    <source>
        <dbReference type="ARBA" id="ARBA00022679"/>
    </source>
</evidence>
<sequence length="245" mass="28883">MKMSKLKTVIRKFLNRIYERVYIPKVYKYFRGKVDVVNEITQFHKLYYNSWGEDATWRNMYWLGTPILKNPFDLWIFQEIIHNLKPHVIIECGTKYGGSALYLASICDMEDKGKVITIDIEDQKNKPQHKRIHYLLGSSLSEEIHNKIDNLIDKDDNILVILDSLHTKDHVLEELINYSKYVKKGGYIIVEDTHLNGYPIAPFFGSGPMEAVMEFLKINKDFQIDKNKEKFLMTWNPNGYLKKVK</sequence>
<evidence type="ECO:0000256" key="1">
    <source>
        <dbReference type="ARBA" id="ARBA00022603"/>
    </source>
</evidence>
<protein>
    <recommendedName>
        <fullName evidence="4">Rhamnosyl O-methyltransferase</fullName>
    </recommendedName>
</protein>
<gene>
    <name evidence="3" type="ORF">LCGC14_1675190</name>
</gene>
<dbReference type="PANTHER" id="PTHR40048:SF1">
    <property type="entry name" value="RHAMNOSYL O-METHYLTRANSFERASE"/>
    <property type="match status" value="1"/>
</dbReference>
<organism evidence="3">
    <name type="scientific">marine sediment metagenome</name>
    <dbReference type="NCBI Taxonomy" id="412755"/>
    <lineage>
        <taxon>unclassified sequences</taxon>
        <taxon>metagenomes</taxon>
        <taxon>ecological metagenomes</taxon>
    </lineage>
</organism>
<dbReference type="AlphaFoldDB" id="A0A0F9HQ94"/>
<dbReference type="GO" id="GO:0008610">
    <property type="term" value="P:lipid biosynthetic process"/>
    <property type="evidence" value="ECO:0007669"/>
    <property type="project" value="InterPro"/>
</dbReference>
<dbReference type="Pfam" id="PF04989">
    <property type="entry name" value="RMNT_CmcI"/>
    <property type="match status" value="1"/>
</dbReference>
<evidence type="ECO:0008006" key="4">
    <source>
        <dbReference type="Google" id="ProtNLM"/>
    </source>
</evidence>
<dbReference type="GO" id="GO:0005886">
    <property type="term" value="C:plasma membrane"/>
    <property type="evidence" value="ECO:0007669"/>
    <property type="project" value="TreeGrafter"/>
</dbReference>